<feature type="domain" description="Myb-like" evidence="3">
    <location>
        <begin position="65"/>
        <end position="115"/>
    </location>
</feature>
<protein>
    <submittedName>
        <fullName evidence="6">DNA-binding protein eta2</fullName>
    </submittedName>
</protein>
<dbReference type="InterPro" id="IPR009057">
    <property type="entry name" value="Homeodomain-like_sf"/>
</dbReference>
<dbReference type="PANTHER" id="PTHR45614">
    <property type="entry name" value="MYB PROTEIN-RELATED"/>
    <property type="match status" value="1"/>
</dbReference>
<dbReference type="GeneID" id="94836037"/>
<dbReference type="Pfam" id="PF13921">
    <property type="entry name" value="Myb_DNA-bind_6"/>
    <property type="match status" value="1"/>
</dbReference>
<dbReference type="PANTHER" id="PTHR45614:SF299">
    <property type="entry name" value="MYB-LIKE DNA-BINDING DOMAIN CONTAINING PROTEIN"/>
    <property type="match status" value="1"/>
</dbReference>
<dbReference type="SMART" id="SM00717">
    <property type="entry name" value="SANT"/>
    <property type="match status" value="2"/>
</dbReference>
<evidence type="ECO:0000256" key="1">
    <source>
        <dbReference type="ARBA" id="ARBA00022737"/>
    </source>
</evidence>
<evidence type="ECO:0000313" key="7">
    <source>
        <dbReference type="Proteomes" id="UP000179807"/>
    </source>
</evidence>
<dbReference type="PROSITE" id="PS51293">
    <property type="entry name" value="SANT"/>
    <property type="match status" value="1"/>
</dbReference>
<dbReference type="Gene3D" id="1.10.10.60">
    <property type="entry name" value="Homeodomain-like"/>
    <property type="match status" value="2"/>
</dbReference>
<keyword evidence="2 6" id="KW-0238">DNA-binding</keyword>
<dbReference type="FunFam" id="1.10.10.60:FF:000010">
    <property type="entry name" value="Transcriptional activator Myb isoform A"/>
    <property type="match status" value="1"/>
</dbReference>
<dbReference type="PROSITE" id="PS51294">
    <property type="entry name" value="HTH_MYB"/>
    <property type="match status" value="2"/>
</dbReference>
<comment type="caution">
    <text evidence="6">The sequence shown here is derived from an EMBL/GenBank/DDBJ whole genome shotgun (WGS) entry which is preliminary data.</text>
</comment>
<evidence type="ECO:0000259" key="5">
    <source>
        <dbReference type="PROSITE" id="PS51294"/>
    </source>
</evidence>
<keyword evidence="1" id="KW-0677">Repeat</keyword>
<dbReference type="GO" id="GO:0000981">
    <property type="term" value="F:DNA-binding transcription factor activity, RNA polymerase II-specific"/>
    <property type="evidence" value="ECO:0007669"/>
    <property type="project" value="TreeGrafter"/>
</dbReference>
<organism evidence="6 7">
    <name type="scientific">Tritrichomonas foetus</name>
    <dbReference type="NCBI Taxonomy" id="1144522"/>
    <lineage>
        <taxon>Eukaryota</taxon>
        <taxon>Metamonada</taxon>
        <taxon>Parabasalia</taxon>
        <taxon>Tritrichomonadida</taxon>
        <taxon>Tritrichomonadidae</taxon>
        <taxon>Tritrichomonas</taxon>
    </lineage>
</organism>
<dbReference type="EMBL" id="MLAK01000612">
    <property type="protein sequence ID" value="OHT10435.1"/>
    <property type="molecule type" value="Genomic_DNA"/>
</dbReference>
<evidence type="ECO:0000256" key="2">
    <source>
        <dbReference type="ARBA" id="ARBA00023125"/>
    </source>
</evidence>
<feature type="domain" description="Myb-like" evidence="3">
    <location>
        <begin position="18"/>
        <end position="64"/>
    </location>
</feature>
<dbReference type="SUPFAM" id="SSF46689">
    <property type="entry name" value="Homeodomain-like"/>
    <property type="match status" value="1"/>
</dbReference>
<gene>
    <name evidence="6" type="ORF">TRFO_20328</name>
</gene>
<dbReference type="InterPro" id="IPR017884">
    <property type="entry name" value="SANT_dom"/>
</dbReference>
<evidence type="ECO:0000313" key="6">
    <source>
        <dbReference type="EMBL" id="OHT10435.1"/>
    </source>
</evidence>
<proteinExistence type="predicted"/>
<dbReference type="VEuPathDB" id="TrichDB:TRFO_20328"/>
<dbReference type="GO" id="GO:0000978">
    <property type="term" value="F:RNA polymerase II cis-regulatory region sequence-specific DNA binding"/>
    <property type="evidence" value="ECO:0007669"/>
    <property type="project" value="TreeGrafter"/>
</dbReference>
<dbReference type="InterPro" id="IPR001005">
    <property type="entry name" value="SANT/Myb"/>
</dbReference>
<dbReference type="PROSITE" id="PS50090">
    <property type="entry name" value="MYB_LIKE"/>
    <property type="match status" value="2"/>
</dbReference>
<evidence type="ECO:0000259" key="4">
    <source>
        <dbReference type="PROSITE" id="PS51293"/>
    </source>
</evidence>
<accession>A0A1J4KGU4</accession>
<dbReference type="InterPro" id="IPR050560">
    <property type="entry name" value="MYB_TF"/>
</dbReference>
<dbReference type="Proteomes" id="UP000179807">
    <property type="component" value="Unassembled WGS sequence"/>
</dbReference>
<feature type="domain" description="HTH myb-type" evidence="5">
    <location>
        <begin position="69"/>
        <end position="119"/>
    </location>
</feature>
<feature type="domain" description="SANT" evidence="4">
    <location>
        <begin position="16"/>
        <end position="58"/>
    </location>
</feature>
<evidence type="ECO:0000259" key="3">
    <source>
        <dbReference type="PROSITE" id="PS50090"/>
    </source>
</evidence>
<sequence length="224" mass="25765">MLSTHHQNQILSYFRQHKSKWTSEEDRKLTAAVEQFGTDSWIKISQHVPGRNSKQCRERWMGQLAPSIKKSSWTAEEDQILIKQHSVIGNKWTTIAMMLPGRSAINIKNRWSRLKRLPCANDQDGVSKKIQPKSTLNNDGYNFTSAKLSSDYDRSSADDSYMNINERKYPRNINQSSSSSAENIYDVIMGLKGNQSPVIFDFSMVDLSPFFGEDFARFQVKMLE</sequence>
<reference evidence="6" key="1">
    <citation type="submission" date="2016-10" db="EMBL/GenBank/DDBJ databases">
        <authorList>
            <person name="Benchimol M."/>
            <person name="Almeida L.G."/>
            <person name="Vasconcelos A.T."/>
            <person name="Perreira-Neves A."/>
            <person name="Rosa I.A."/>
            <person name="Tasca T."/>
            <person name="Bogo M.R."/>
            <person name="de Souza W."/>
        </authorList>
    </citation>
    <scope>NUCLEOTIDE SEQUENCE [LARGE SCALE GENOMIC DNA]</scope>
    <source>
        <strain evidence="6">K</strain>
    </source>
</reference>
<dbReference type="RefSeq" id="XP_068363571.1">
    <property type="nucleotide sequence ID" value="XM_068501333.1"/>
</dbReference>
<keyword evidence="7" id="KW-1185">Reference proteome</keyword>
<name>A0A1J4KGU4_9EUKA</name>
<dbReference type="OrthoDB" id="2143914at2759"/>
<dbReference type="GO" id="GO:0005634">
    <property type="term" value="C:nucleus"/>
    <property type="evidence" value="ECO:0007669"/>
    <property type="project" value="TreeGrafter"/>
</dbReference>
<feature type="domain" description="HTH myb-type" evidence="5">
    <location>
        <begin position="18"/>
        <end position="68"/>
    </location>
</feature>
<dbReference type="CDD" id="cd00167">
    <property type="entry name" value="SANT"/>
    <property type="match status" value="2"/>
</dbReference>
<dbReference type="InterPro" id="IPR017930">
    <property type="entry name" value="Myb_dom"/>
</dbReference>
<dbReference type="AlphaFoldDB" id="A0A1J4KGU4"/>